<dbReference type="EMBL" id="CP136051">
    <property type="protein sequence ID" value="WOK07051.1"/>
    <property type="molecule type" value="Genomic_DNA"/>
</dbReference>
<sequence length="75" mass="7844">MKKAIDFVALLLAAVLSVAGQPAQVNAGEAILPADWNPKLAADLVMANLIKVTSQLLSSLLLLNSHFLTSLFSVG</sequence>
<organism evidence="2 3">
    <name type="scientific">Imperialibacter roseus</name>
    <dbReference type="NCBI Taxonomy" id="1324217"/>
    <lineage>
        <taxon>Bacteria</taxon>
        <taxon>Pseudomonadati</taxon>
        <taxon>Bacteroidota</taxon>
        <taxon>Cytophagia</taxon>
        <taxon>Cytophagales</taxon>
        <taxon>Flammeovirgaceae</taxon>
        <taxon>Imperialibacter</taxon>
    </lineage>
</organism>
<feature type="chain" id="PRO_5046920691" evidence="1">
    <location>
        <begin position="28"/>
        <end position="75"/>
    </location>
</feature>
<accession>A0ABZ0IQQ7</accession>
<evidence type="ECO:0000313" key="2">
    <source>
        <dbReference type="EMBL" id="WOK07051.1"/>
    </source>
</evidence>
<keyword evidence="3" id="KW-1185">Reference proteome</keyword>
<dbReference type="RefSeq" id="WP_317489740.1">
    <property type="nucleotide sequence ID" value="NZ_CP136051.1"/>
</dbReference>
<dbReference type="Proteomes" id="UP001302349">
    <property type="component" value="Chromosome"/>
</dbReference>
<proteinExistence type="predicted"/>
<evidence type="ECO:0000313" key="3">
    <source>
        <dbReference type="Proteomes" id="UP001302349"/>
    </source>
</evidence>
<gene>
    <name evidence="2" type="ORF">RT717_00255</name>
</gene>
<protein>
    <submittedName>
        <fullName evidence="2">Uncharacterized protein</fullName>
    </submittedName>
</protein>
<evidence type="ECO:0000256" key="1">
    <source>
        <dbReference type="SAM" id="SignalP"/>
    </source>
</evidence>
<name>A0ABZ0IQQ7_9BACT</name>
<feature type="signal peptide" evidence="1">
    <location>
        <begin position="1"/>
        <end position="27"/>
    </location>
</feature>
<keyword evidence="1" id="KW-0732">Signal</keyword>
<reference evidence="2 3" key="1">
    <citation type="journal article" date="2023" name="Microbiol. Resour. Announc.">
        <title>Complete Genome Sequence of Imperialibacter roseus strain P4T.</title>
        <authorList>
            <person name="Tizabi D.R."/>
            <person name="Bachvaroff T."/>
            <person name="Hill R.T."/>
        </authorList>
    </citation>
    <scope>NUCLEOTIDE SEQUENCE [LARGE SCALE GENOMIC DNA]</scope>
    <source>
        <strain evidence="2 3">P4T</strain>
    </source>
</reference>